<dbReference type="WBParaSite" id="EVEC_0001057601-mRNA-1">
    <property type="protein sequence ID" value="EVEC_0001057601-mRNA-1"/>
    <property type="gene ID" value="EVEC_0001057601"/>
</dbReference>
<evidence type="ECO:0000256" key="3">
    <source>
        <dbReference type="ARBA" id="ARBA00022475"/>
    </source>
</evidence>
<dbReference type="GO" id="GO:0016477">
    <property type="term" value="P:cell migration"/>
    <property type="evidence" value="ECO:0007669"/>
    <property type="project" value="TreeGrafter"/>
</dbReference>
<evidence type="ECO:0000256" key="7">
    <source>
        <dbReference type="ARBA" id="ARBA00023136"/>
    </source>
</evidence>
<feature type="transmembrane region" description="Helical" evidence="12">
    <location>
        <begin position="232"/>
        <end position="251"/>
    </location>
</feature>
<evidence type="ECO:0000313" key="14">
    <source>
        <dbReference type="Proteomes" id="UP000274131"/>
    </source>
</evidence>
<evidence type="ECO:0000256" key="8">
    <source>
        <dbReference type="ARBA" id="ARBA00023180"/>
    </source>
</evidence>
<organism evidence="15">
    <name type="scientific">Enterobius vermicularis</name>
    <name type="common">Human pinworm</name>
    <dbReference type="NCBI Taxonomy" id="51028"/>
    <lineage>
        <taxon>Eukaryota</taxon>
        <taxon>Metazoa</taxon>
        <taxon>Ecdysozoa</taxon>
        <taxon>Nematoda</taxon>
        <taxon>Chromadorea</taxon>
        <taxon>Rhabditida</taxon>
        <taxon>Spirurina</taxon>
        <taxon>Oxyuridomorpha</taxon>
        <taxon>Oxyuroidea</taxon>
        <taxon>Oxyuridae</taxon>
        <taxon>Enterobius</taxon>
    </lineage>
</organism>
<reference evidence="15" key="1">
    <citation type="submission" date="2017-02" db="UniProtKB">
        <authorList>
            <consortium name="WormBaseParasite"/>
        </authorList>
    </citation>
    <scope>IDENTIFICATION</scope>
</reference>
<evidence type="ECO:0000256" key="12">
    <source>
        <dbReference type="SAM" id="Phobius"/>
    </source>
</evidence>
<dbReference type="GO" id="GO:0005886">
    <property type="term" value="C:plasma membrane"/>
    <property type="evidence" value="ECO:0007669"/>
    <property type="project" value="UniProtKB-SubCell"/>
</dbReference>
<dbReference type="EMBL" id="UXUI01010381">
    <property type="protein sequence ID" value="VDD95167.1"/>
    <property type="molecule type" value="Genomic_DNA"/>
</dbReference>
<gene>
    <name evidence="13" type="ORF">EVEC_LOCUS9918</name>
</gene>
<keyword evidence="6" id="KW-0654">Proteoglycan</keyword>
<evidence type="ECO:0000256" key="9">
    <source>
        <dbReference type="ARBA" id="ARBA00023207"/>
    </source>
</evidence>
<reference evidence="13 14" key="2">
    <citation type="submission" date="2018-10" db="EMBL/GenBank/DDBJ databases">
        <authorList>
            <consortium name="Pathogen Informatics"/>
        </authorList>
    </citation>
    <scope>NUCLEOTIDE SEQUENCE [LARGE SCALE GENOMIC DNA]</scope>
</reference>
<dbReference type="Proteomes" id="UP000274131">
    <property type="component" value="Unassembled WGS sequence"/>
</dbReference>
<dbReference type="GO" id="GO:0009986">
    <property type="term" value="C:cell surface"/>
    <property type="evidence" value="ECO:0007669"/>
    <property type="project" value="TreeGrafter"/>
</dbReference>
<evidence type="ECO:0000256" key="2">
    <source>
        <dbReference type="ARBA" id="ARBA00010260"/>
    </source>
</evidence>
<evidence type="ECO:0000256" key="11">
    <source>
        <dbReference type="RuleBase" id="RU003518"/>
    </source>
</evidence>
<evidence type="ECO:0000313" key="13">
    <source>
        <dbReference type="EMBL" id="VDD95167.1"/>
    </source>
</evidence>
<name>A0A0N4VIC3_ENTVE</name>
<dbReference type="PANTHER" id="PTHR10822">
    <property type="entry name" value="GLYPICAN"/>
    <property type="match status" value="1"/>
</dbReference>
<evidence type="ECO:0000256" key="1">
    <source>
        <dbReference type="ARBA" id="ARBA00004609"/>
    </source>
</evidence>
<keyword evidence="4" id="KW-0336">GPI-anchor</keyword>
<proteinExistence type="inferred from homology"/>
<evidence type="ECO:0000256" key="10">
    <source>
        <dbReference type="ARBA" id="ARBA00023288"/>
    </source>
</evidence>
<dbReference type="InterPro" id="IPR001863">
    <property type="entry name" value="Glypican"/>
</dbReference>
<protein>
    <submittedName>
        <fullName evidence="13 15">Uncharacterized protein</fullName>
    </submittedName>
</protein>
<keyword evidence="8" id="KW-0325">Glycoprotein</keyword>
<keyword evidence="10" id="KW-0449">Lipoprotein</keyword>
<dbReference type="GO" id="GO:0090263">
    <property type="term" value="P:positive regulation of canonical Wnt signaling pathway"/>
    <property type="evidence" value="ECO:0007669"/>
    <property type="project" value="TreeGrafter"/>
</dbReference>
<evidence type="ECO:0000313" key="15">
    <source>
        <dbReference type="WBParaSite" id="EVEC_0001057601-mRNA-1"/>
    </source>
</evidence>
<dbReference type="STRING" id="51028.A0A0N4VIC3"/>
<keyword evidence="7 12" id="KW-0472">Membrane</keyword>
<sequence>MVPIAVQISSGIMLYQENQSEISPKIINQCMKKGFGDLRQKREAYTTVVIPEFSGLTEQKSRQQNVLTTKFLEKLKLVENYWRKLPEQLCSDVNAGTPENGQCWNGTDGYAKILSAKDDRLQVTNSEHFKHYVFESNVSDEKLRFRMLARRLTEIYSGKWPLADEFDTVDGSGYNSEYFPVDDEIGDETSGIVEDEAILLEQKLSMVTTGKPIQNLQVSSTTESQNLAIKRFSLPTIVLPVLILFLMFFTVI</sequence>
<keyword evidence="12" id="KW-0812">Transmembrane</keyword>
<comment type="similarity">
    <text evidence="2 11">Belongs to the glypican family.</text>
</comment>
<dbReference type="PANTHER" id="PTHR10822:SF29">
    <property type="entry name" value="DIVISION ABNORMALLY DELAYED PROTEIN"/>
    <property type="match status" value="1"/>
</dbReference>
<keyword evidence="14" id="KW-1185">Reference proteome</keyword>
<evidence type="ECO:0000256" key="6">
    <source>
        <dbReference type="ARBA" id="ARBA00022974"/>
    </source>
</evidence>
<evidence type="ECO:0000256" key="4">
    <source>
        <dbReference type="ARBA" id="ARBA00022622"/>
    </source>
</evidence>
<dbReference type="Pfam" id="PF01153">
    <property type="entry name" value="Glypican"/>
    <property type="match status" value="1"/>
</dbReference>
<dbReference type="GO" id="GO:1905475">
    <property type="term" value="P:regulation of protein localization to membrane"/>
    <property type="evidence" value="ECO:0007669"/>
    <property type="project" value="TreeGrafter"/>
</dbReference>
<dbReference type="GO" id="GO:0005576">
    <property type="term" value="C:extracellular region"/>
    <property type="evidence" value="ECO:0007669"/>
    <property type="project" value="TreeGrafter"/>
</dbReference>
<keyword evidence="9" id="KW-0357">Heparan sulfate</keyword>
<evidence type="ECO:0000256" key="5">
    <source>
        <dbReference type="ARBA" id="ARBA00022729"/>
    </source>
</evidence>
<keyword evidence="12" id="KW-1133">Transmembrane helix</keyword>
<dbReference type="GO" id="GO:0098552">
    <property type="term" value="C:side of membrane"/>
    <property type="evidence" value="ECO:0007669"/>
    <property type="project" value="UniProtKB-KW"/>
</dbReference>
<keyword evidence="5" id="KW-0732">Signal</keyword>
<dbReference type="OrthoDB" id="6380619at2759"/>
<dbReference type="AlphaFoldDB" id="A0A0N4VIC3"/>
<keyword evidence="3" id="KW-1003">Cell membrane</keyword>
<comment type="subcellular location">
    <subcellularLocation>
        <location evidence="1">Cell membrane</location>
        <topology evidence="1">Lipid-anchor</topology>
        <topology evidence="1">GPI-anchor</topology>
    </subcellularLocation>
</comment>
<accession>A0A0N4VIC3</accession>